<keyword evidence="9 13" id="KW-0408">Iron</keyword>
<comment type="cofactor">
    <cofactor evidence="1">
        <name>[4Fe-4S] cluster</name>
        <dbReference type="ChEBI" id="CHEBI:49883"/>
    </cofactor>
</comment>
<comment type="pathway">
    <text evidence="3">Carbohydrate metabolism; glyoxylate and dicarboxylate metabolism.</text>
</comment>
<keyword evidence="11 13" id="KW-0456">Lyase</keyword>
<dbReference type="InterPro" id="IPR015931">
    <property type="entry name" value="Acnase/IPM_dHydase_lsu_aba_1/3"/>
</dbReference>
<dbReference type="Gene3D" id="3.30.499.10">
    <property type="entry name" value="Aconitase, domain 3"/>
    <property type="match status" value="2"/>
</dbReference>
<dbReference type="AlphaFoldDB" id="A0AAV0NTQ5"/>
<comment type="function">
    <text evidence="2 13">Catalyzes the isomerization of citrate to isocitrate via cis-aconitate.</text>
</comment>
<evidence type="ECO:0000256" key="10">
    <source>
        <dbReference type="ARBA" id="ARBA00023014"/>
    </source>
</evidence>
<evidence type="ECO:0000259" key="15">
    <source>
        <dbReference type="Pfam" id="PF00694"/>
    </source>
</evidence>
<dbReference type="InterPro" id="IPR000573">
    <property type="entry name" value="AconitaseA/IPMdHydase_ssu_swvl"/>
</dbReference>
<keyword evidence="17" id="KW-1185">Reference proteome</keyword>
<reference evidence="16" key="1">
    <citation type="submission" date="2022-08" db="EMBL/GenBank/DDBJ databases">
        <authorList>
            <person name="Gutierrez-Valencia J."/>
        </authorList>
    </citation>
    <scope>NUCLEOTIDE SEQUENCE</scope>
</reference>
<evidence type="ECO:0000256" key="4">
    <source>
        <dbReference type="ARBA" id="ARBA00007185"/>
    </source>
</evidence>
<evidence type="ECO:0000256" key="1">
    <source>
        <dbReference type="ARBA" id="ARBA00001966"/>
    </source>
</evidence>
<evidence type="ECO:0000256" key="12">
    <source>
        <dbReference type="ARBA" id="ARBA00023501"/>
    </source>
</evidence>
<dbReference type="NCBIfam" id="NF006757">
    <property type="entry name" value="PRK09277.1"/>
    <property type="match status" value="1"/>
</dbReference>
<evidence type="ECO:0000256" key="5">
    <source>
        <dbReference type="ARBA" id="ARBA00012926"/>
    </source>
</evidence>
<dbReference type="SUPFAM" id="SSF52016">
    <property type="entry name" value="LeuD/IlvD-like"/>
    <property type="match status" value="1"/>
</dbReference>
<dbReference type="GO" id="GO:0006102">
    <property type="term" value="P:isocitrate metabolic process"/>
    <property type="evidence" value="ECO:0007669"/>
    <property type="project" value="UniProtKB-ARBA"/>
</dbReference>
<evidence type="ECO:0000256" key="2">
    <source>
        <dbReference type="ARBA" id="ARBA00003113"/>
    </source>
</evidence>
<keyword evidence="10 13" id="KW-0411">Iron-sulfur</keyword>
<sequence>MVSENPFNRILKALEKPGGGEFGKYYSLPALNDPRIDKLPYSIRILLESAIRNCDEFQVKSNDVEKIIDWQNTAPKLVEIPFKPARVLLQDFTGVPAVVDLACMRDAMNNLGGDSSKINPLVPVDLVIDHSVQVDVARTENAVQSNMELEFQRNKERFAFLKWGSNAFDNMLVVPPGSGIVHQVNLEYLGRVVFNTNGLLYPDSVVGTDSHTTMIDGLGVAGWGVGGIEAEATMLGQPMSMVLPGVVGFKLSGKLRNGVTATDLVLTVTQMLRKLGVVGKFVEFYGEGMSELSLADRATIANMSPEYGATMGFFPVDHVTLQYLRLTGRSDETVSMIESYLRANKMFVDYTESQTDRVYSAYLELQLEEVEPCVSGPKRPHDRVPLKEMKSDWHSCLDSRVGFKGFAVPKEAQSKVAEFDFLGTRAQLRHGDVVIAAITSCTNTSNPSVMLGAALVAKKACELGLEVKPWIKTSLAPGSGVVTKYLQKSGLQKYLNQLGFHIVGYGCTTCIGNSGDIHEAVAAAITENDLVAAAVLSGNRNFEGRVHPLTRANYLASPPLVVAYALAGTVDIDFETEPIGVGKDGKEIFFRDIWPSTEEVADAVQSNVLPDMFKATYEAITKGNPMWNDLSVSARSLYAWEPTSTYIHEPPYFKGMTMSPPGPHCVRDAYCLLNFGDSITTDHISPAGSIHKDSPAAAYLMERGVDRRDFNSYGSRRGNDEVMARGTFANIRIVNKFLAGQVGPNTIHIPSGQKLSVFDAAMVSKNFLKPCPTSCQLELMRYKSEGKDTIILAGAEYGSGSSRDWAAKGPMLLGVKAVIAKSFERIHRSNLVGMGIIPMCFKTGEDADTLGLTGHEHYTIELPSSISEIRPGQDVKVTTDDGKSFTCTLRFDTEVELEYFNHGGILQYVIRNLIGSNQ</sequence>
<dbReference type="GO" id="GO:0006101">
    <property type="term" value="P:citrate metabolic process"/>
    <property type="evidence" value="ECO:0007669"/>
    <property type="project" value="UniProtKB-ARBA"/>
</dbReference>
<protein>
    <recommendedName>
        <fullName evidence="5 13">Aconitate hydratase</fullName>
        <shortName evidence="13">Aconitase</shortName>
        <ecNumber evidence="5 13">4.2.1.3</ecNumber>
    </recommendedName>
</protein>
<evidence type="ECO:0000256" key="7">
    <source>
        <dbReference type="ARBA" id="ARBA00022485"/>
    </source>
</evidence>
<dbReference type="Proteomes" id="UP001154282">
    <property type="component" value="Unassembled WGS sequence"/>
</dbReference>
<gene>
    <name evidence="16" type="ORF">LITE_LOCUS35167</name>
</gene>
<dbReference type="GO" id="GO:0006097">
    <property type="term" value="P:glyoxylate cycle"/>
    <property type="evidence" value="ECO:0007669"/>
    <property type="project" value="UniProtKB-KW"/>
</dbReference>
<dbReference type="CDD" id="cd01586">
    <property type="entry name" value="AcnA_IRP"/>
    <property type="match status" value="1"/>
</dbReference>
<evidence type="ECO:0000256" key="6">
    <source>
        <dbReference type="ARBA" id="ARBA00022435"/>
    </source>
</evidence>
<dbReference type="InterPro" id="IPR015928">
    <property type="entry name" value="Aconitase/3IPM_dehydase_swvl"/>
</dbReference>
<dbReference type="FunFam" id="3.30.499.10:FF:000002">
    <property type="entry name" value="Aconitate hydratase"/>
    <property type="match status" value="1"/>
</dbReference>
<dbReference type="FunFam" id="3.20.19.10:FF:000001">
    <property type="entry name" value="Aconitate hydratase"/>
    <property type="match status" value="1"/>
</dbReference>
<dbReference type="NCBIfam" id="NF009520">
    <property type="entry name" value="PRK12881.1"/>
    <property type="match status" value="1"/>
</dbReference>
<comment type="catalytic activity">
    <reaction evidence="12 13">
        <text>citrate = D-threo-isocitrate</text>
        <dbReference type="Rhea" id="RHEA:10336"/>
        <dbReference type="ChEBI" id="CHEBI:15562"/>
        <dbReference type="ChEBI" id="CHEBI:16947"/>
        <dbReference type="EC" id="4.2.1.3"/>
    </reaction>
</comment>
<dbReference type="GO" id="GO:0046872">
    <property type="term" value="F:metal ion binding"/>
    <property type="evidence" value="ECO:0007669"/>
    <property type="project" value="UniProtKB-KW"/>
</dbReference>
<dbReference type="GO" id="GO:0003994">
    <property type="term" value="F:aconitate hydratase activity"/>
    <property type="evidence" value="ECO:0007669"/>
    <property type="project" value="UniProtKB-EC"/>
</dbReference>
<dbReference type="InterPro" id="IPR006249">
    <property type="entry name" value="Aconitase/IRP2"/>
</dbReference>
<comment type="caution">
    <text evidence="16">The sequence shown here is derived from an EMBL/GenBank/DDBJ whole genome shotgun (WGS) entry which is preliminary data.</text>
</comment>
<dbReference type="FunFam" id="3.30.499.10:FF:000005">
    <property type="entry name" value="cytoplasmic aconitate hydratase"/>
    <property type="match status" value="1"/>
</dbReference>
<dbReference type="InterPro" id="IPR036008">
    <property type="entry name" value="Aconitase_4Fe-4S_dom"/>
</dbReference>
<evidence type="ECO:0000256" key="9">
    <source>
        <dbReference type="ARBA" id="ARBA00023004"/>
    </source>
</evidence>
<feature type="domain" description="Aconitase A/isopropylmalate dehydratase small subunit swivel" evidence="15">
    <location>
        <begin position="697"/>
        <end position="842"/>
    </location>
</feature>
<evidence type="ECO:0000256" key="11">
    <source>
        <dbReference type="ARBA" id="ARBA00023239"/>
    </source>
</evidence>
<dbReference type="Gene3D" id="6.10.190.10">
    <property type="match status" value="1"/>
</dbReference>
<dbReference type="Pfam" id="PF00694">
    <property type="entry name" value="Aconitase_C"/>
    <property type="match status" value="1"/>
</dbReference>
<dbReference type="PANTHER" id="PTHR11670">
    <property type="entry name" value="ACONITASE/IRON-RESPONSIVE ELEMENT FAMILY MEMBER"/>
    <property type="match status" value="1"/>
</dbReference>
<dbReference type="CDD" id="cd01580">
    <property type="entry name" value="AcnA_IRP_Swivel"/>
    <property type="match status" value="1"/>
</dbReference>
<proteinExistence type="inferred from homology"/>
<evidence type="ECO:0000313" key="17">
    <source>
        <dbReference type="Proteomes" id="UP001154282"/>
    </source>
</evidence>
<keyword evidence="8" id="KW-0479">Metal-binding</keyword>
<dbReference type="EMBL" id="CAMGYJ010000008">
    <property type="protein sequence ID" value="CAI0461988.1"/>
    <property type="molecule type" value="Genomic_DNA"/>
</dbReference>
<keyword evidence="6" id="KW-0329">Glyoxylate bypass</keyword>
<dbReference type="PROSITE" id="PS00450">
    <property type="entry name" value="ACONITASE_1"/>
    <property type="match status" value="1"/>
</dbReference>
<dbReference type="GO" id="GO:0051539">
    <property type="term" value="F:4 iron, 4 sulfur cluster binding"/>
    <property type="evidence" value="ECO:0007669"/>
    <property type="project" value="UniProtKB-KW"/>
</dbReference>
<dbReference type="EC" id="4.2.1.3" evidence="5 13"/>
<evidence type="ECO:0000313" key="16">
    <source>
        <dbReference type="EMBL" id="CAI0461988.1"/>
    </source>
</evidence>
<dbReference type="InterPro" id="IPR018136">
    <property type="entry name" value="Aconitase_4Fe-4S_BS"/>
</dbReference>
<evidence type="ECO:0000259" key="14">
    <source>
        <dbReference type="Pfam" id="PF00330"/>
    </source>
</evidence>
<evidence type="ECO:0000256" key="8">
    <source>
        <dbReference type="ARBA" id="ARBA00022723"/>
    </source>
</evidence>
<dbReference type="SUPFAM" id="SSF53732">
    <property type="entry name" value="Aconitase iron-sulfur domain"/>
    <property type="match status" value="1"/>
</dbReference>
<dbReference type="Pfam" id="PF00330">
    <property type="entry name" value="Aconitase"/>
    <property type="match status" value="1"/>
</dbReference>
<name>A0AAV0NTQ5_9ROSI</name>
<evidence type="ECO:0000256" key="13">
    <source>
        <dbReference type="RuleBase" id="RU361275"/>
    </source>
</evidence>
<accession>A0AAV0NTQ5</accession>
<feature type="domain" description="Aconitase/3-isopropylmalate dehydratase large subunit alpha/beta/alpha" evidence="14">
    <location>
        <begin position="65"/>
        <end position="568"/>
    </location>
</feature>
<dbReference type="PROSITE" id="PS01244">
    <property type="entry name" value="ACONITASE_2"/>
    <property type="match status" value="1"/>
</dbReference>
<comment type="similarity">
    <text evidence="4 13">Belongs to the aconitase/IPM isomerase family.</text>
</comment>
<dbReference type="InterPro" id="IPR001030">
    <property type="entry name" value="Acoase/IPM_deHydtase_lsu_aba"/>
</dbReference>
<dbReference type="InterPro" id="IPR044137">
    <property type="entry name" value="AcnA_IRP_Swivel"/>
</dbReference>
<keyword evidence="7 13" id="KW-0004">4Fe-4S</keyword>
<evidence type="ECO:0000256" key="3">
    <source>
        <dbReference type="ARBA" id="ARBA00005066"/>
    </source>
</evidence>
<dbReference type="Gene3D" id="3.20.19.10">
    <property type="entry name" value="Aconitase, domain 4"/>
    <property type="match status" value="1"/>
</dbReference>
<organism evidence="16 17">
    <name type="scientific">Linum tenue</name>
    <dbReference type="NCBI Taxonomy" id="586396"/>
    <lineage>
        <taxon>Eukaryota</taxon>
        <taxon>Viridiplantae</taxon>
        <taxon>Streptophyta</taxon>
        <taxon>Embryophyta</taxon>
        <taxon>Tracheophyta</taxon>
        <taxon>Spermatophyta</taxon>
        <taxon>Magnoliopsida</taxon>
        <taxon>eudicotyledons</taxon>
        <taxon>Gunneridae</taxon>
        <taxon>Pentapetalae</taxon>
        <taxon>rosids</taxon>
        <taxon>fabids</taxon>
        <taxon>Malpighiales</taxon>
        <taxon>Linaceae</taxon>
        <taxon>Linum</taxon>
    </lineage>
</organism>
<dbReference type="NCBIfam" id="TIGR01341">
    <property type="entry name" value="aconitase_1"/>
    <property type="match status" value="1"/>
</dbReference>
<dbReference type="PRINTS" id="PR00415">
    <property type="entry name" value="ACONITASE"/>
</dbReference>